<evidence type="ECO:0000313" key="3">
    <source>
        <dbReference type="Proteomes" id="UP000298693"/>
    </source>
</evidence>
<dbReference type="EMBL" id="CP032348">
    <property type="protein sequence ID" value="QCO18857.1"/>
    <property type="molecule type" value="Genomic_DNA"/>
</dbReference>
<accession>A0A4D8R831</accession>
<name>A0A4D8R831_AZOBR</name>
<proteinExistence type="predicted"/>
<keyword evidence="2" id="KW-0614">Plasmid</keyword>
<protein>
    <recommendedName>
        <fullName evidence="1">Bacteriophage tail tape measure N-terminal domain-containing protein</fullName>
    </recommendedName>
</protein>
<sequence>MGLAMAVELAHALVHEVVIDDRQAQRGADSAARALDRVADASDNAAGAAQRTRTGLLQLDDATAKFTRGQESAWRALDRWKSRTDDAYRANKTLESATRDLDRAIAQGISTEAEKIQVLDRLRQQTTRYAAANENAARSTKLAAHEVTNLSYQIQDAAVQLAGGQNPFLILMQQGPQATGAVGGVGRAISLLASPTGLAIAAIGGLVAAFALVERHAAALREVETSVTLMGGAIGRSADGMEALAIRAAEAGKISVASAREQEVAYVRAGKLGAESMERLIGLSRDYAVATKQDVDAATEDLAQLFADPVAGAEKLTAAYGLLTGKELERIRVLTATGQAEQARLVLADSLATRTRGLGDQVGTLAAAWERVERAASNAINAIGDATAPETNAQAIARLEERRRQLIAARGLDASRLDGETGGVAVPEGAVPVDSRYSAPGMGASRGELATTDAELAQRYAQRGRDREMAARVGDWQGQVKNSAAADEVARSARPMATEITSLTDSITKLESGLKNPGLMAFADDAGRALEGLKNKRADYEAAAAKGIDIETDKRQRLAAVEQKYAGLVGPAAEARKAAEVESINLLGTATTKEERRLAVGTAVTQVTAGQARAVAELSLSLSAGANAARLNAEAAGLGEAAMRRAAIEAEVYAHRMDGTAAAVRAAREEQEKSARAQIHNEFVRGIDQQIAANSRLIAAYGVSGQAVSEANRYNEAYLQTLREYPESIRNTAEGEDLWTKALDRNINKLKERDLSRLNKDISAYADALRRAKEDLAIDRATAGLSDLAALDLRARYDALKAMGLTIEKYGELDAATRRNVDIQLEGAAAIARQQQEVYNYRDAWDTVNSSLDKSFERLGDSLVDAIVQGKDASIDFGNLWKGITASILSDLTRLASVDLRRMVGLGGNTQGSLLDLFGSPANQNAANQNGAGLTGQATDMATNWGAGKALSWAGDKLGLTGGFEAAMSTPLWTGTSGVAPGFVDVVGAEAITNTAAATGGGATLGGVLGAAGAGALGGAVGGMIGTSANSKAVGGLSGAALGAVAAYGANLLGLSALGGPIGLGIGAVVGGIMGLVGTQKASVGPNAQGNVVVSGGRFSEGPSAADNGGDATGVRQATAQIAAAFNAMADAYGLKAPDGTYGLFTGGPKVKGNGVRTPEELIKQLVGSLSADGLVGRALGSDVVKGASDLEQINSYLGLAKRIETATTALSEMDKSIGAVQKAAFKAAADGLAPMLEEMKKAGEIGASAEYKALVSGQVTNLLDDIANPRTYTETQTAVATLTGQLAAWKSVLEQVNPELAKTIDTIQEKGLERIYAGVRTTYAANMNEAQGLSYRNSLQGVRDYWNANALDMVAAGRDPNALYEAQAKAIIDGLSDSQIDDVVAYFKDLDPVMSKLADSLRGTTTAAKERSKEMASALEDLTLREMAAKVQLGQVSQDAYDAEALRIKQTRELAEVTDAGVRSRLAEVQALERQGAAMVKLTAQAGSLTAWLNDQKLGNLSALSAPEQLSEAQRQFGAALSGSDASAVTAAASALLSVGRTMYGTTADYAALSSWTTGSVTEYGRRRGLPGYAVGTDSALAGWAMVGEEGPELVRFRGGERVFTAPQTRAMLGGDVTAKLEEVRRELVASRQTNTRMQHVMVGALALIQQAIEASTDAQAKAALQAKLAALLADQKSEAA</sequence>
<dbReference type="InterPro" id="IPR009628">
    <property type="entry name" value="Phage_tape_measure_N"/>
</dbReference>
<organism evidence="2 3">
    <name type="scientific">Azospirillum brasilense</name>
    <dbReference type="NCBI Taxonomy" id="192"/>
    <lineage>
        <taxon>Bacteria</taxon>
        <taxon>Pseudomonadati</taxon>
        <taxon>Pseudomonadota</taxon>
        <taxon>Alphaproteobacteria</taxon>
        <taxon>Rhodospirillales</taxon>
        <taxon>Azospirillaceae</taxon>
        <taxon>Azospirillum</taxon>
    </lineage>
</organism>
<evidence type="ECO:0000259" key="1">
    <source>
        <dbReference type="Pfam" id="PF06791"/>
    </source>
</evidence>
<geneLocation type="plasmid" evidence="2">
    <name>p4</name>
</geneLocation>
<dbReference type="Pfam" id="PF06791">
    <property type="entry name" value="TMP_2"/>
    <property type="match status" value="1"/>
</dbReference>
<gene>
    <name evidence="2" type="ORF">D3869_26685</name>
</gene>
<evidence type="ECO:0000313" key="2">
    <source>
        <dbReference type="EMBL" id="QCO18857.1"/>
    </source>
</evidence>
<feature type="domain" description="Bacteriophage tail tape measure N-terminal" evidence="1">
    <location>
        <begin position="133"/>
        <end position="332"/>
    </location>
</feature>
<reference evidence="2 3" key="1">
    <citation type="submission" date="2018-09" db="EMBL/GenBank/DDBJ databases">
        <title>Whole genome based analysis of evolution and adaptive divergence in Indian and Brazilian strains of Azospirillum brasilense.</title>
        <authorList>
            <person name="Singh C."/>
            <person name="Tripathi A.K."/>
        </authorList>
    </citation>
    <scope>NUCLEOTIDE SEQUENCE [LARGE SCALE GENOMIC DNA]</scope>
    <source>
        <strain evidence="2 3">MTCC4039</strain>
        <plasmid evidence="2 3">p4</plasmid>
    </source>
</reference>
<dbReference type="Proteomes" id="UP000298693">
    <property type="component" value="Plasmid p4"/>
</dbReference>